<organism evidence="2 3">
    <name type="scientific">Lymnaea stagnalis</name>
    <name type="common">Great pond snail</name>
    <name type="synonym">Helix stagnalis</name>
    <dbReference type="NCBI Taxonomy" id="6523"/>
    <lineage>
        <taxon>Eukaryota</taxon>
        <taxon>Metazoa</taxon>
        <taxon>Spiralia</taxon>
        <taxon>Lophotrochozoa</taxon>
        <taxon>Mollusca</taxon>
        <taxon>Gastropoda</taxon>
        <taxon>Heterobranchia</taxon>
        <taxon>Euthyneura</taxon>
        <taxon>Panpulmonata</taxon>
        <taxon>Hygrophila</taxon>
        <taxon>Lymnaeoidea</taxon>
        <taxon>Lymnaeidae</taxon>
        <taxon>Lymnaea</taxon>
    </lineage>
</organism>
<evidence type="ECO:0000313" key="3">
    <source>
        <dbReference type="Proteomes" id="UP001497497"/>
    </source>
</evidence>
<reference evidence="2 3" key="1">
    <citation type="submission" date="2024-04" db="EMBL/GenBank/DDBJ databases">
        <authorList>
            <consortium name="Genoscope - CEA"/>
            <person name="William W."/>
        </authorList>
    </citation>
    <scope>NUCLEOTIDE SEQUENCE [LARGE SCALE GENOMIC DNA]</scope>
</reference>
<sequence>MRLSAFTMCPPTRNASHKFSAFKAFVLPENHADHARAEVERIHEYCDRVDRERYTNEHRRQLRYLLSSSSASGSSSASPPPEETTTGSKTVQIHNHRVSFQKKDMSELSITDSGISSMYTASEKSSTTTPPMERVVQYK</sequence>
<feature type="region of interest" description="Disordered" evidence="1">
    <location>
        <begin position="65"/>
        <end position="139"/>
    </location>
</feature>
<evidence type="ECO:0000313" key="2">
    <source>
        <dbReference type="EMBL" id="CAL1542943.1"/>
    </source>
</evidence>
<dbReference type="Proteomes" id="UP001497497">
    <property type="component" value="Unassembled WGS sequence"/>
</dbReference>
<comment type="caution">
    <text evidence="2">The sequence shown here is derived from an EMBL/GenBank/DDBJ whole genome shotgun (WGS) entry which is preliminary data.</text>
</comment>
<dbReference type="EMBL" id="CAXITT010000516">
    <property type="protein sequence ID" value="CAL1542943.1"/>
    <property type="molecule type" value="Genomic_DNA"/>
</dbReference>
<evidence type="ECO:0000256" key="1">
    <source>
        <dbReference type="SAM" id="MobiDB-lite"/>
    </source>
</evidence>
<protein>
    <submittedName>
        <fullName evidence="2">Uncharacterized protein</fullName>
    </submittedName>
</protein>
<proteinExistence type="predicted"/>
<feature type="compositionally biased region" description="Low complexity" evidence="1">
    <location>
        <begin position="67"/>
        <end position="88"/>
    </location>
</feature>
<dbReference type="AlphaFoldDB" id="A0AAV2I9P3"/>
<keyword evidence="3" id="KW-1185">Reference proteome</keyword>
<name>A0AAV2I9P3_LYMST</name>
<accession>A0AAV2I9P3</accession>
<feature type="compositionally biased region" description="Polar residues" evidence="1">
    <location>
        <begin position="108"/>
        <end position="130"/>
    </location>
</feature>
<gene>
    <name evidence="2" type="ORF">GSLYS_00016477001</name>
</gene>